<feature type="region of interest" description="Disordered" evidence="13">
    <location>
        <begin position="459"/>
        <end position="488"/>
    </location>
</feature>
<dbReference type="OrthoDB" id="3361414at2759"/>
<dbReference type="GO" id="GO:0008380">
    <property type="term" value="P:RNA splicing"/>
    <property type="evidence" value="ECO:0007669"/>
    <property type="project" value="UniProtKB-KW"/>
</dbReference>
<dbReference type="Proteomes" id="UP000292702">
    <property type="component" value="Unassembled WGS sequence"/>
</dbReference>
<organism evidence="15 16">
    <name type="scientific">Steccherinum ochraceum</name>
    <dbReference type="NCBI Taxonomy" id="92696"/>
    <lineage>
        <taxon>Eukaryota</taxon>
        <taxon>Fungi</taxon>
        <taxon>Dikarya</taxon>
        <taxon>Basidiomycota</taxon>
        <taxon>Agaricomycotina</taxon>
        <taxon>Agaricomycetes</taxon>
        <taxon>Polyporales</taxon>
        <taxon>Steccherinaceae</taxon>
        <taxon>Steccherinum</taxon>
    </lineage>
</organism>
<keyword evidence="16" id="KW-1185">Reference proteome</keyword>
<feature type="compositionally biased region" description="Polar residues" evidence="13">
    <location>
        <begin position="796"/>
        <end position="810"/>
    </location>
</feature>
<dbReference type="STRING" id="92696.A0A4R0RPW1"/>
<protein>
    <recommendedName>
        <fullName evidence="14">Btz domain-containing protein</fullName>
    </recommendedName>
</protein>
<feature type="compositionally biased region" description="Low complexity" evidence="13">
    <location>
        <begin position="388"/>
        <end position="401"/>
    </location>
</feature>
<evidence type="ECO:0000256" key="11">
    <source>
        <dbReference type="ARBA" id="ARBA00023187"/>
    </source>
</evidence>
<keyword evidence="7" id="KW-0509">mRNA transport</keyword>
<feature type="compositionally biased region" description="Low complexity" evidence="13">
    <location>
        <begin position="349"/>
        <end position="360"/>
    </location>
</feature>
<evidence type="ECO:0000256" key="6">
    <source>
        <dbReference type="ARBA" id="ARBA00022664"/>
    </source>
</evidence>
<keyword evidence="12" id="KW-0539">Nucleus</keyword>
<dbReference type="GO" id="GO:0006397">
    <property type="term" value="P:mRNA processing"/>
    <property type="evidence" value="ECO:0007669"/>
    <property type="project" value="UniProtKB-KW"/>
</dbReference>
<keyword evidence="11" id="KW-0508">mRNA splicing</keyword>
<dbReference type="EMBL" id="RWJN01000046">
    <property type="protein sequence ID" value="TCD69212.1"/>
    <property type="molecule type" value="Genomic_DNA"/>
</dbReference>
<feature type="compositionally biased region" description="Basic residues" evidence="13">
    <location>
        <begin position="25"/>
        <end position="39"/>
    </location>
</feature>
<feature type="domain" description="Btz" evidence="14">
    <location>
        <begin position="228"/>
        <end position="354"/>
    </location>
</feature>
<comment type="subcellular location">
    <subcellularLocation>
        <location evidence="2">Cytoplasm</location>
    </subcellularLocation>
    <subcellularLocation>
        <location evidence="1">Nucleus</location>
    </subcellularLocation>
</comment>
<keyword evidence="8" id="KW-0810">Translation regulation</keyword>
<keyword evidence="5" id="KW-0963">Cytoplasm</keyword>
<comment type="caution">
    <text evidence="15">The sequence shown here is derived from an EMBL/GenBank/DDBJ whole genome shotgun (WGS) entry which is preliminary data.</text>
</comment>
<feature type="compositionally biased region" description="Polar residues" evidence="13">
    <location>
        <begin position="1"/>
        <end position="11"/>
    </location>
</feature>
<keyword evidence="9" id="KW-0694">RNA-binding</keyword>
<evidence type="ECO:0000256" key="1">
    <source>
        <dbReference type="ARBA" id="ARBA00004123"/>
    </source>
</evidence>
<dbReference type="GO" id="GO:0035145">
    <property type="term" value="C:exon-exon junction complex"/>
    <property type="evidence" value="ECO:0007669"/>
    <property type="project" value="InterPro"/>
</dbReference>
<dbReference type="Pfam" id="PF09405">
    <property type="entry name" value="Btz"/>
    <property type="match status" value="1"/>
</dbReference>
<proteinExistence type="inferred from homology"/>
<sequence length="902" mass="97676">MPAAITSANTRKSAKTADKPNVHSSMKKTRTVRRRGRAKKGLESDDDEIEREARTDSETDDNSSVLSESESDTASDDDDHPANSFEVVTPSTTQSPPPLHVKDASTSDEVISVKAPLLNGESGPFVGTTDWAQMVADETAAGGGDLPVIDFSDLNGHTIAQRAPPNPPRTQKQKKQAKKAASAAAKVATAPTPPARVDDQEQPEPVADHEPVASSSRPSSRERRPSSRTKGPTPRQAYQQRLEKDPSYVPTVGEFWGHDDRLLDKDLRSLSGWWRGRWQTRGRGRGGFSMRGRGRGGFVGGRVPGYAEEAEEEEGEFTAESDVPPVDRAWTHDGFEEMKRREERRRAQLDQQKQQQATRATSPPQRGVPFRGRGGFIGARGRGGFVRGGSPHSHSSPTGGSRFNPTPERSGRVWFAMPPEKSWTKHHDYTLYSDYQLKPRFGHGPGYRVKLPGRISQVVRGPPKHHASAPSIGEQSTTGRPASTVAPSEDGDRAFVVRIPNAAQKQADPVATVVLPKAAPPVSPAVDSTAELSIEEVFTVRPSGAPVHIPIAAPEAPSTSSVVQRSPLASTTQQSSLPQSPATRVSHLPDTHAQQQLEQILINSPVDASVNVQIEDTVLRKSGPPGIHAPVPQGLDEFRPQPSALHPIQTSFSPAPQPSPPYGSPYAYGSLPPGVAIGPHGYPYEVATGRPVYLQATPPPAMYTPRPMMHAGHHHSSSVPFIPGHMHHSSVASSPDFLSPHSHPHTPPVSGFVDPMTGVPIFTPARQSSRIEIRAPGDPQVKQKMPLGPSGLRATVSGSETSSQSNGDTSTFFAESVESNTTHETATGSQEMIPGVDDYLQSQGAQGPAEGVNMAYPPQYQQYYYPEHYGYQPYVDPNVPQVMQYDMYRPDSLPPHQPMVYY</sequence>
<evidence type="ECO:0000256" key="2">
    <source>
        <dbReference type="ARBA" id="ARBA00004496"/>
    </source>
</evidence>
<feature type="compositionally biased region" description="Gly residues" evidence="13">
    <location>
        <begin position="285"/>
        <end position="303"/>
    </location>
</feature>
<evidence type="ECO:0000256" key="8">
    <source>
        <dbReference type="ARBA" id="ARBA00022845"/>
    </source>
</evidence>
<dbReference type="InterPro" id="IPR018545">
    <property type="entry name" value="Btz_dom"/>
</dbReference>
<dbReference type="GO" id="GO:0051028">
    <property type="term" value="P:mRNA transport"/>
    <property type="evidence" value="ECO:0007669"/>
    <property type="project" value="UniProtKB-KW"/>
</dbReference>
<dbReference type="GO" id="GO:0000184">
    <property type="term" value="P:nuclear-transcribed mRNA catabolic process, nonsense-mediated decay"/>
    <property type="evidence" value="ECO:0007669"/>
    <property type="project" value="UniProtKB-KW"/>
</dbReference>
<gene>
    <name evidence="15" type="ORF">EIP91_008315</name>
</gene>
<feature type="compositionally biased region" description="Low complexity" evidence="13">
    <location>
        <begin position="179"/>
        <end position="190"/>
    </location>
</feature>
<feature type="region of interest" description="Disordered" evidence="13">
    <location>
        <begin position="1"/>
        <end position="107"/>
    </location>
</feature>
<comment type="similarity">
    <text evidence="3">Belongs to the CASC3 family.</text>
</comment>
<evidence type="ECO:0000256" key="3">
    <source>
        <dbReference type="ARBA" id="ARBA00009548"/>
    </source>
</evidence>
<evidence type="ECO:0000256" key="12">
    <source>
        <dbReference type="ARBA" id="ARBA00023242"/>
    </source>
</evidence>
<keyword evidence="10" id="KW-0866">Nonsense-mediated mRNA decay</keyword>
<feature type="compositionally biased region" description="Acidic residues" evidence="13">
    <location>
        <begin position="69"/>
        <end position="79"/>
    </location>
</feature>
<dbReference type="GO" id="GO:0006417">
    <property type="term" value="P:regulation of translation"/>
    <property type="evidence" value="ECO:0007669"/>
    <property type="project" value="UniProtKB-KW"/>
</dbReference>
<feature type="compositionally biased region" description="Low complexity" evidence="13">
    <location>
        <begin position="568"/>
        <end position="583"/>
    </location>
</feature>
<evidence type="ECO:0000256" key="10">
    <source>
        <dbReference type="ARBA" id="ARBA00023161"/>
    </source>
</evidence>
<evidence type="ECO:0000256" key="4">
    <source>
        <dbReference type="ARBA" id="ARBA00022448"/>
    </source>
</evidence>
<feature type="region of interest" description="Disordered" evidence="13">
    <location>
        <begin position="777"/>
        <end position="810"/>
    </location>
</feature>
<keyword evidence="4" id="KW-0813">Transport</keyword>
<reference evidence="15 16" key="1">
    <citation type="submission" date="2018-11" db="EMBL/GenBank/DDBJ databases">
        <title>Genome assembly of Steccherinum ochraceum LE-BIN_3174, the white-rot fungus of the Steccherinaceae family (The Residual Polyporoid clade, Polyporales, Basidiomycota).</title>
        <authorList>
            <person name="Fedorova T.V."/>
            <person name="Glazunova O.A."/>
            <person name="Landesman E.O."/>
            <person name="Moiseenko K.V."/>
            <person name="Psurtseva N.V."/>
            <person name="Savinova O.S."/>
            <person name="Shakhova N.V."/>
            <person name="Tyazhelova T.V."/>
            <person name="Vasina D.V."/>
        </authorList>
    </citation>
    <scope>NUCLEOTIDE SEQUENCE [LARGE SCALE GENOMIC DNA]</scope>
    <source>
        <strain evidence="15 16">LE-BIN_3174</strain>
    </source>
</reference>
<evidence type="ECO:0000256" key="13">
    <source>
        <dbReference type="SAM" id="MobiDB-lite"/>
    </source>
</evidence>
<dbReference type="GO" id="GO:0003729">
    <property type="term" value="F:mRNA binding"/>
    <property type="evidence" value="ECO:0007669"/>
    <property type="project" value="InterPro"/>
</dbReference>
<accession>A0A4R0RPW1</accession>
<evidence type="ECO:0000313" key="16">
    <source>
        <dbReference type="Proteomes" id="UP000292702"/>
    </source>
</evidence>
<feature type="region of interest" description="Disordered" evidence="13">
    <location>
        <begin position="549"/>
        <end position="588"/>
    </location>
</feature>
<feature type="compositionally biased region" description="Gly residues" evidence="13">
    <location>
        <begin position="372"/>
        <end position="387"/>
    </location>
</feature>
<feature type="region of interest" description="Disordered" evidence="13">
    <location>
        <begin position="141"/>
        <end position="249"/>
    </location>
</feature>
<evidence type="ECO:0000259" key="14">
    <source>
        <dbReference type="Pfam" id="PF09405"/>
    </source>
</evidence>
<keyword evidence="6" id="KW-0507">mRNA processing</keyword>
<feature type="compositionally biased region" description="Acidic residues" evidence="13">
    <location>
        <begin position="308"/>
        <end position="319"/>
    </location>
</feature>
<feature type="region of interest" description="Disordered" evidence="13">
    <location>
        <begin position="278"/>
        <end position="411"/>
    </location>
</feature>
<evidence type="ECO:0000256" key="7">
    <source>
        <dbReference type="ARBA" id="ARBA00022816"/>
    </source>
</evidence>
<feature type="compositionally biased region" description="Basic and acidic residues" evidence="13">
    <location>
        <begin position="329"/>
        <end position="348"/>
    </location>
</feature>
<dbReference type="AlphaFoldDB" id="A0A4R0RPW1"/>
<evidence type="ECO:0000256" key="5">
    <source>
        <dbReference type="ARBA" id="ARBA00022490"/>
    </source>
</evidence>
<evidence type="ECO:0000313" key="15">
    <source>
        <dbReference type="EMBL" id="TCD69212.1"/>
    </source>
</evidence>
<name>A0A4R0RPW1_9APHY</name>
<dbReference type="GO" id="GO:0005737">
    <property type="term" value="C:cytoplasm"/>
    <property type="evidence" value="ECO:0007669"/>
    <property type="project" value="UniProtKB-SubCell"/>
</dbReference>
<evidence type="ECO:0000256" key="9">
    <source>
        <dbReference type="ARBA" id="ARBA00022884"/>
    </source>
</evidence>